<dbReference type="InParanoid" id="A0A0C2X7P6"/>
<accession>A0A0C2X7P6</accession>
<dbReference type="SUPFAM" id="SSF52540">
    <property type="entry name" value="P-loop containing nucleoside triphosphate hydrolases"/>
    <property type="match status" value="1"/>
</dbReference>
<dbReference type="EMBL" id="KN818243">
    <property type="protein sequence ID" value="KIL65326.1"/>
    <property type="molecule type" value="Genomic_DNA"/>
</dbReference>
<dbReference type="AlphaFoldDB" id="A0A0C2X7P6"/>
<reference evidence="1 2" key="1">
    <citation type="submission" date="2014-04" db="EMBL/GenBank/DDBJ databases">
        <title>Evolutionary Origins and Diversification of the Mycorrhizal Mutualists.</title>
        <authorList>
            <consortium name="DOE Joint Genome Institute"/>
            <consortium name="Mycorrhizal Genomics Consortium"/>
            <person name="Kohler A."/>
            <person name="Kuo A."/>
            <person name="Nagy L.G."/>
            <person name="Floudas D."/>
            <person name="Copeland A."/>
            <person name="Barry K.W."/>
            <person name="Cichocki N."/>
            <person name="Veneault-Fourrey C."/>
            <person name="LaButti K."/>
            <person name="Lindquist E.A."/>
            <person name="Lipzen A."/>
            <person name="Lundell T."/>
            <person name="Morin E."/>
            <person name="Murat C."/>
            <person name="Riley R."/>
            <person name="Ohm R."/>
            <person name="Sun H."/>
            <person name="Tunlid A."/>
            <person name="Henrissat B."/>
            <person name="Grigoriev I.V."/>
            <person name="Hibbett D.S."/>
            <person name="Martin F."/>
        </authorList>
    </citation>
    <scope>NUCLEOTIDE SEQUENCE [LARGE SCALE GENOMIC DNA]</scope>
    <source>
        <strain evidence="1 2">Koide BX008</strain>
    </source>
</reference>
<protein>
    <submittedName>
        <fullName evidence="1">Uncharacterized protein</fullName>
    </submittedName>
</protein>
<feature type="non-terminal residue" evidence="1">
    <location>
        <position position="1"/>
    </location>
</feature>
<organism evidence="1 2">
    <name type="scientific">Amanita muscaria (strain Koide BX008)</name>
    <dbReference type="NCBI Taxonomy" id="946122"/>
    <lineage>
        <taxon>Eukaryota</taxon>
        <taxon>Fungi</taxon>
        <taxon>Dikarya</taxon>
        <taxon>Basidiomycota</taxon>
        <taxon>Agaricomycotina</taxon>
        <taxon>Agaricomycetes</taxon>
        <taxon>Agaricomycetidae</taxon>
        <taxon>Agaricales</taxon>
        <taxon>Pluteineae</taxon>
        <taxon>Amanitaceae</taxon>
        <taxon>Amanita</taxon>
    </lineage>
</organism>
<dbReference type="OrthoDB" id="5106486at2759"/>
<sequence>PPECHPNTRTTIRNEIDGWIDENGSQELPLLGPAGVGKSVIAKTISGYHDQGCRHPPALIR</sequence>
<keyword evidence="2" id="KW-1185">Reference proteome</keyword>
<dbReference type="HOGENOM" id="CLU_2928827_0_0_1"/>
<dbReference type="InterPro" id="IPR027417">
    <property type="entry name" value="P-loop_NTPase"/>
</dbReference>
<evidence type="ECO:0000313" key="1">
    <source>
        <dbReference type="EMBL" id="KIL65326.1"/>
    </source>
</evidence>
<name>A0A0C2X7P6_AMAMK</name>
<proteinExistence type="predicted"/>
<gene>
    <name evidence="1" type="ORF">M378DRAFT_77181</name>
</gene>
<dbReference type="Proteomes" id="UP000054549">
    <property type="component" value="Unassembled WGS sequence"/>
</dbReference>
<evidence type="ECO:0000313" key="2">
    <source>
        <dbReference type="Proteomes" id="UP000054549"/>
    </source>
</evidence>